<comment type="caution">
    <text evidence="3">The sequence shown here is derived from an EMBL/GenBank/DDBJ whole genome shotgun (WGS) entry which is preliminary data.</text>
</comment>
<proteinExistence type="predicted"/>
<accession>A0AAN2QVA0</accession>
<feature type="domain" description="Replication initiator A N-terminal" evidence="1">
    <location>
        <begin position="14"/>
        <end position="88"/>
    </location>
</feature>
<reference evidence="4 5" key="1">
    <citation type="submission" date="2015-12" db="EMBL/GenBank/DDBJ databases">
        <authorList>
            <person name="Andreevskaya M."/>
        </authorList>
    </citation>
    <scope>NUCLEOTIDE SEQUENCE [LARGE SCALE GENOMIC DNA]</scope>
    <source>
        <strain evidence="2 5">KSL4-2</strain>
        <strain evidence="3 4">PL111</strain>
    </source>
</reference>
<name>A0AAN2QVA0_9LACO</name>
<keyword evidence="5" id="KW-1185">Reference proteome</keyword>
<dbReference type="EMBL" id="FBTU01000014">
    <property type="protein sequence ID" value="CUW09247.1"/>
    <property type="molecule type" value="Genomic_DNA"/>
</dbReference>
<sequence>MPRISRQQVDTSERFYMMPKGLFENDVYHDMKPESKLAYAILKDRFKLSLENNWVDKQGNVYLYYPNIKLGEKLGVGKDKVIRIKKELQKFGLLEEERQGFNKPNRLYICNLELKNVDQIPAKPSDDKEVLNCDFRYSQNTTSGILNLRTQEVSKCDSNDTELNETDLSEIENIKDLDDEENYNINAENSNTKNSSSDSLIAMGELLAANQDVRSLVHVLIPDLLLDDPEQASVVVNALVHAKTYLLDELHNGNTILAVKELTYGEDSIITIIKQAAEEQLAYMSDHLTNYQKFGSYFSKGLDDRVHIAITTRQSVSRLSI</sequence>
<evidence type="ECO:0000313" key="4">
    <source>
        <dbReference type="Proteomes" id="UP000198868"/>
    </source>
</evidence>
<dbReference type="AlphaFoldDB" id="A0AAN2QVA0"/>
<evidence type="ECO:0000313" key="3">
    <source>
        <dbReference type="EMBL" id="CUW09247.1"/>
    </source>
</evidence>
<evidence type="ECO:0000313" key="5">
    <source>
        <dbReference type="Proteomes" id="UP000199047"/>
    </source>
</evidence>
<dbReference type="RefSeq" id="WP_089896152.1">
    <property type="nucleotide sequence ID" value="NZ_FBSX01000014.1"/>
</dbReference>
<dbReference type="InterPro" id="IPR010724">
    <property type="entry name" value="RepA_N"/>
</dbReference>
<gene>
    <name evidence="2" type="ORF">KSL4_0130</name>
    <name evidence="3" type="ORF">PL111_1988</name>
</gene>
<evidence type="ECO:0000313" key="2">
    <source>
        <dbReference type="EMBL" id="CUW05671.1"/>
    </source>
</evidence>
<dbReference type="EMBL" id="FBTB01000007">
    <property type="protein sequence ID" value="CUW05671.1"/>
    <property type="molecule type" value="Genomic_DNA"/>
</dbReference>
<dbReference type="Pfam" id="PF06970">
    <property type="entry name" value="RepA_N"/>
    <property type="match status" value="1"/>
</dbReference>
<dbReference type="Proteomes" id="UP000198868">
    <property type="component" value="Unassembled WGS sequence"/>
</dbReference>
<evidence type="ECO:0000259" key="1">
    <source>
        <dbReference type="Pfam" id="PF06970"/>
    </source>
</evidence>
<dbReference type="Proteomes" id="UP000199047">
    <property type="component" value="Unassembled WGS sequence"/>
</dbReference>
<protein>
    <submittedName>
        <fullName evidence="3">Replication initiator protein A</fullName>
    </submittedName>
</protein>
<organism evidence="3 4">
    <name type="scientific">Leuconostoc inhae</name>
    <dbReference type="NCBI Taxonomy" id="178001"/>
    <lineage>
        <taxon>Bacteria</taxon>
        <taxon>Bacillati</taxon>
        <taxon>Bacillota</taxon>
        <taxon>Bacilli</taxon>
        <taxon>Lactobacillales</taxon>
        <taxon>Lactobacillaceae</taxon>
        <taxon>Leuconostoc</taxon>
    </lineage>
</organism>